<feature type="compositionally biased region" description="Polar residues" evidence="1">
    <location>
        <begin position="88"/>
        <end position="97"/>
    </location>
</feature>
<dbReference type="AlphaFoldDB" id="A0A3S4ZXX9"/>
<dbReference type="OrthoDB" id="2156623at2759"/>
<feature type="domain" description="CRIB" evidence="2">
    <location>
        <begin position="143"/>
        <end position="156"/>
    </location>
</feature>
<evidence type="ECO:0000313" key="4">
    <source>
        <dbReference type="Proteomes" id="UP000784294"/>
    </source>
</evidence>
<dbReference type="PROSITE" id="PS50108">
    <property type="entry name" value="CRIB"/>
    <property type="match status" value="1"/>
</dbReference>
<dbReference type="Proteomes" id="UP000784294">
    <property type="component" value="Unassembled WGS sequence"/>
</dbReference>
<feature type="compositionally biased region" description="Polar residues" evidence="1">
    <location>
        <begin position="54"/>
        <end position="81"/>
    </location>
</feature>
<dbReference type="CDD" id="cd00132">
    <property type="entry name" value="CRIB"/>
    <property type="match status" value="1"/>
</dbReference>
<feature type="region of interest" description="Disordered" evidence="1">
    <location>
        <begin position="1"/>
        <end position="21"/>
    </location>
</feature>
<accession>A0A3S4ZXX9</accession>
<reference evidence="3" key="1">
    <citation type="submission" date="2018-11" db="EMBL/GenBank/DDBJ databases">
        <authorList>
            <consortium name="Pathogen Informatics"/>
        </authorList>
    </citation>
    <scope>NUCLEOTIDE SEQUENCE</scope>
</reference>
<sequence length="288" mass="29572">MSCSEEAASDDIGATSASTGIRAPTLCPSSQACSTSSVSPHILSLISSGFTGHLSSVTGRTSQPPRPTSNLQQLTPTQFPSSIFPPGSTATQENSVGSSTSISCFSGPFRASSNTLSNVNPCVTSSVGGISSSLVESRASRLISAPSDFRHVSHMGPEIVSGALIDLGPGPGEAPLTEAERLVRVKSALEQAYCRRNNPPVSSTSSGTPVPPSVTQFISPGLAKVSVGRPQTTESPSATQITPVFLPSLSLAATTLQFAGESSSSLVTNTIAPMPHNAWQFQNRVSVV</sequence>
<comment type="caution">
    <text evidence="3">The sequence shown here is derived from an EMBL/GenBank/DDBJ whole genome shotgun (WGS) entry which is preliminary data.</text>
</comment>
<keyword evidence="4" id="KW-1185">Reference proteome</keyword>
<proteinExistence type="predicted"/>
<name>A0A3S4ZXX9_9PLAT</name>
<organism evidence="3 4">
    <name type="scientific">Protopolystoma xenopodis</name>
    <dbReference type="NCBI Taxonomy" id="117903"/>
    <lineage>
        <taxon>Eukaryota</taxon>
        <taxon>Metazoa</taxon>
        <taxon>Spiralia</taxon>
        <taxon>Lophotrochozoa</taxon>
        <taxon>Platyhelminthes</taxon>
        <taxon>Monogenea</taxon>
        <taxon>Polyopisthocotylea</taxon>
        <taxon>Polystomatidea</taxon>
        <taxon>Polystomatidae</taxon>
        <taxon>Protopolystoma</taxon>
    </lineage>
</organism>
<protein>
    <recommendedName>
        <fullName evidence="2">CRIB domain-containing protein</fullName>
    </recommendedName>
</protein>
<gene>
    <name evidence="3" type="ORF">PXEA_LOCUS8184</name>
</gene>
<evidence type="ECO:0000313" key="3">
    <source>
        <dbReference type="EMBL" id="VEL14744.1"/>
    </source>
</evidence>
<dbReference type="EMBL" id="CAAALY010022183">
    <property type="protein sequence ID" value="VEL14744.1"/>
    <property type="molecule type" value="Genomic_DNA"/>
</dbReference>
<feature type="region of interest" description="Disordered" evidence="1">
    <location>
        <begin position="54"/>
        <end position="97"/>
    </location>
</feature>
<evidence type="ECO:0000256" key="1">
    <source>
        <dbReference type="SAM" id="MobiDB-lite"/>
    </source>
</evidence>
<dbReference type="InterPro" id="IPR000095">
    <property type="entry name" value="CRIB_dom"/>
</dbReference>
<evidence type="ECO:0000259" key="2">
    <source>
        <dbReference type="PROSITE" id="PS50108"/>
    </source>
</evidence>